<dbReference type="AlphaFoldDB" id="A0AAV3Q193"/>
<reference evidence="3 4" key="1">
    <citation type="submission" date="2024-01" db="EMBL/GenBank/DDBJ databases">
        <title>The complete chloroplast genome sequence of Lithospermum erythrorhizon: insights into the phylogenetic relationship among Boraginaceae species and the maternal lineages of purple gromwells.</title>
        <authorList>
            <person name="Okada T."/>
            <person name="Watanabe K."/>
        </authorList>
    </citation>
    <scope>NUCLEOTIDE SEQUENCE [LARGE SCALE GENOMIC DNA]</scope>
</reference>
<proteinExistence type="predicted"/>
<sequence length="357" mass="38976">MLGERTSFFTRVKAKSKTKPRESMVPSTFAPAAPFSTSVPTVSPILKRVANNIPAPLAPPPKRSKCPKKRDASRLMIRDSEEGAGLSQGSASPLGPATLPAAPLAVMVDLTSSETFSDTGMGLHGDPTIPLQVELSQPFPRRDPAPAPKEFRQRKGKAIMLPGYSGKYLATPYRDPYAAMAQSLKHITQALNGTHVLAWWCDHLARVNHSLGYQIRRAEEVADLTRELSLKKEAAKAWAAEKANLLAERDDAKARYLELERAKDVELYRANQALEQATREKISPNYASKIREFLASPNYASKIHTECAVYLYSLGSDYKSSEDDSSDEEAAGGVEPSTIADGDLEARPSDTNPVLDP</sequence>
<dbReference type="Proteomes" id="UP001454036">
    <property type="component" value="Unassembled WGS sequence"/>
</dbReference>
<comment type="caution">
    <text evidence="3">The sequence shown here is derived from an EMBL/GenBank/DDBJ whole genome shotgun (WGS) entry which is preliminary data.</text>
</comment>
<feature type="region of interest" description="Disordered" evidence="2">
    <location>
        <begin position="1"/>
        <end position="33"/>
    </location>
</feature>
<feature type="coiled-coil region" evidence="1">
    <location>
        <begin position="235"/>
        <end position="262"/>
    </location>
</feature>
<evidence type="ECO:0000256" key="1">
    <source>
        <dbReference type="SAM" id="Coils"/>
    </source>
</evidence>
<feature type="region of interest" description="Disordered" evidence="2">
    <location>
        <begin position="52"/>
        <end position="72"/>
    </location>
</feature>
<organism evidence="3 4">
    <name type="scientific">Lithospermum erythrorhizon</name>
    <name type="common">Purple gromwell</name>
    <name type="synonym">Lithospermum officinale var. erythrorhizon</name>
    <dbReference type="NCBI Taxonomy" id="34254"/>
    <lineage>
        <taxon>Eukaryota</taxon>
        <taxon>Viridiplantae</taxon>
        <taxon>Streptophyta</taxon>
        <taxon>Embryophyta</taxon>
        <taxon>Tracheophyta</taxon>
        <taxon>Spermatophyta</taxon>
        <taxon>Magnoliopsida</taxon>
        <taxon>eudicotyledons</taxon>
        <taxon>Gunneridae</taxon>
        <taxon>Pentapetalae</taxon>
        <taxon>asterids</taxon>
        <taxon>lamiids</taxon>
        <taxon>Boraginales</taxon>
        <taxon>Boraginaceae</taxon>
        <taxon>Boraginoideae</taxon>
        <taxon>Lithospermeae</taxon>
        <taxon>Lithospermum</taxon>
    </lineage>
</organism>
<evidence type="ECO:0000313" key="4">
    <source>
        <dbReference type="Proteomes" id="UP001454036"/>
    </source>
</evidence>
<keyword evidence="4" id="KW-1185">Reference proteome</keyword>
<evidence type="ECO:0000256" key="2">
    <source>
        <dbReference type="SAM" id="MobiDB-lite"/>
    </source>
</evidence>
<name>A0AAV3Q193_LITER</name>
<gene>
    <name evidence="3" type="ORF">LIER_38502</name>
</gene>
<keyword evidence="1" id="KW-0175">Coiled coil</keyword>
<dbReference type="EMBL" id="BAABME010019591">
    <property type="protein sequence ID" value="GAA0157705.1"/>
    <property type="molecule type" value="Genomic_DNA"/>
</dbReference>
<evidence type="ECO:0000313" key="3">
    <source>
        <dbReference type="EMBL" id="GAA0157705.1"/>
    </source>
</evidence>
<protein>
    <submittedName>
        <fullName evidence="3">Uncharacterized protein</fullName>
    </submittedName>
</protein>
<accession>A0AAV3Q193</accession>
<feature type="region of interest" description="Disordered" evidence="2">
    <location>
        <begin position="318"/>
        <end position="357"/>
    </location>
</feature>